<dbReference type="PANTHER" id="PTHR42912">
    <property type="entry name" value="METHYLTRANSFERASE"/>
    <property type="match status" value="1"/>
</dbReference>
<reference evidence="2 3" key="1">
    <citation type="submission" date="2023-07" db="EMBL/GenBank/DDBJ databases">
        <title>Sequencing the genomes of 1000 actinobacteria strains.</title>
        <authorList>
            <person name="Klenk H.-P."/>
        </authorList>
    </citation>
    <scope>NUCLEOTIDE SEQUENCE [LARGE SCALE GENOMIC DNA]</scope>
    <source>
        <strain evidence="2 3">DSM 44508</strain>
    </source>
</reference>
<dbReference type="RefSeq" id="WP_374724714.1">
    <property type="nucleotide sequence ID" value="NZ_BAAAJS010000004.1"/>
</dbReference>
<dbReference type="InterPro" id="IPR013216">
    <property type="entry name" value="Methyltransf_11"/>
</dbReference>
<protein>
    <submittedName>
        <fullName evidence="2">Phospholipid N-methyltransferase</fullName>
    </submittedName>
</protein>
<dbReference type="PANTHER" id="PTHR42912:SF95">
    <property type="entry name" value="METHYLTRANSFERASE TYPE 11 DOMAIN-CONTAINING PROTEIN"/>
    <property type="match status" value="1"/>
</dbReference>
<dbReference type="InterPro" id="IPR050508">
    <property type="entry name" value="Methyltransf_Superfamily"/>
</dbReference>
<feature type="domain" description="Methyltransferase type 11" evidence="1">
    <location>
        <begin position="49"/>
        <end position="140"/>
    </location>
</feature>
<accession>A0ABU2B858</accession>
<dbReference type="Pfam" id="PF08241">
    <property type="entry name" value="Methyltransf_11"/>
    <property type="match status" value="1"/>
</dbReference>
<dbReference type="CDD" id="cd02440">
    <property type="entry name" value="AdoMet_MTases"/>
    <property type="match status" value="1"/>
</dbReference>
<name>A0ABU2B858_9CORY</name>
<keyword evidence="3" id="KW-1185">Reference proteome</keyword>
<evidence type="ECO:0000313" key="3">
    <source>
        <dbReference type="Proteomes" id="UP001183619"/>
    </source>
</evidence>
<evidence type="ECO:0000313" key="2">
    <source>
        <dbReference type="EMBL" id="MDR7354796.1"/>
    </source>
</evidence>
<dbReference type="SUPFAM" id="SSF53335">
    <property type="entry name" value="S-adenosyl-L-methionine-dependent methyltransferases"/>
    <property type="match status" value="1"/>
</dbReference>
<dbReference type="InterPro" id="IPR029063">
    <property type="entry name" value="SAM-dependent_MTases_sf"/>
</dbReference>
<organism evidence="2 3">
    <name type="scientific">Corynebacterium felinum</name>
    <dbReference type="NCBI Taxonomy" id="131318"/>
    <lineage>
        <taxon>Bacteria</taxon>
        <taxon>Bacillati</taxon>
        <taxon>Actinomycetota</taxon>
        <taxon>Actinomycetes</taxon>
        <taxon>Mycobacteriales</taxon>
        <taxon>Corynebacteriaceae</taxon>
        <taxon>Corynebacterium</taxon>
    </lineage>
</organism>
<dbReference type="Gene3D" id="3.40.50.150">
    <property type="entry name" value="Vaccinia Virus protein VP39"/>
    <property type="match status" value="1"/>
</dbReference>
<comment type="caution">
    <text evidence="2">The sequence shown here is derived from an EMBL/GenBank/DDBJ whole genome shotgun (WGS) entry which is preliminary data.</text>
</comment>
<dbReference type="EMBL" id="JAVDYF010000001">
    <property type="protein sequence ID" value="MDR7354796.1"/>
    <property type="molecule type" value="Genomic_DNA"/>
</dbReference>
<proteinExistence type="predicted"/>
<dbReference type="Proteomes" id="UP001183619">
    <property type="component" value="Unassembled WGS sequence"/>
</dbReference>
<gene>
    <name evidence="2" type="ORF">J2S37_001334</name>
</gene>
<sequence length="256" mass="28301">MNKRARDIDHLQGHWLLAKLGKKVLRPGGVALSQWMLNQLNLKNKDVVELAPGLGVTAKSILLHGPRTYTGIDEDENAVAQLRQQLGGARIVCGSAAATGLDDAVCDVVVGEAMLSMQSETIKNSIVSEAARILRPGGHYGIHELALVPNDVDDKVAEELKKNLARSIRVNARPLTEMEWAALLEQHGFVLESIKVAPMGLLHPRQLIADEKLRVFKIVFNLIRWPNARKRVVNMRRVFRDNSKNLSAIGIVARKL</sequence>
<evidence type="ECO:0000259" key="1">
    <source>
        <dbReference type="Pfam" id="PF08241"/>
    </source>
</evidence>